<organism evidence="3 4">
    <name type="scientific">Paraclostridium bifermentans</name>
    <name type="common">Clostridium bifermentans</name>
    <dbReference type="NCBI Taxonomy" id="1490"/>
    <lineage>
        <taxon>Bacteria</taxon>
        <taxon>Bacillati</taxon>
        <taxon>Bacillota</taxon>
        <taxon>Clostridia</taxon>
        <taxon>Peptostreptococcales</taxon>
        <taxon>Peptostreptococcaceae</taxon>
        <taxon>Paraclostridium</taxon>
    </lineage>
</organism>
<name>A0ABY8R2N0_PARBF</name>
<dbReference type="InterPro" id="IPR050194">
    <property type="entry name" value="Glycosyltransferase_grp1"/>
</dbReference>
<gene>
    <name evidence="3" type="ORF">QJS64_17465</name>
</gene>
<dbReference type="InterPro" id="IPR001296">
    <property type="entry name" value="Glyco_trans_1"/>
</dbReference>
<dbReference type="EC" id="2.4.-.-" evidence="3"/>
<dbReference type="GO" id="GO:0016757">
    <property type="term" value="F:glycosyltransferase activity"/>
    <property type="evidence" value="ECO:0007669"/>
    <property type="project" value="UniProtKB-KW"/>
</dbReference>
<dbReference type="Pfam" id="PF13439">
    <property type="entry name" value="Glyco_transf_4"/>
    <property type="match status" value="1"/>
</dbReference>
<dbReference type="Gene3D" id="3.40.50.2000">
    <property type="entry name" value="Glycogen Phosphorylase B"/>
    <property type="match status" value="2"/>
</dbReference>
<dbReference type="PANTHER" id="PTHR45947:SF3">
    <property type="entry name" value="SULFOQUINOVOSYL TRANSFERASE SQD2"/>
    <property type="match status" value="1"/>
</dbReference>
<dbReference type="InterPro" id="IPR028098">
    <property type="entry name" value="Glyco_trans_4-like_N"/>
</dbReference>
<evidence type="ECO:0000259" key="2">
    <source>
        <dbReference type="Pfam" id="PF13439"/>
    </source>
</evidence>
<evidence type="ECO:0000313" key="3">
    <source>
        <dbReference type="EMBL" id="WGX75705.1"/>
    </source>
</evidence>
<dbReference type="SUPFAM" id="SSF53756">
    <property type="entry name" value="UDP-Glycosyltransferase/glycogen phosphorylase"/>
    <property type="match status" value="1"/>
</dbReference>
<keyword evidence="3" id="KW-0808">Transferase</keyword>
<protein>
    <submittedName>
        <fullName evidence="3">Glycosyltransferase</fullName>
        <ecNumber evidence="3">2.4.-.-</ecNumber>
    </submittedName>
</protein>
<accession>A0ABY8R2N0</accession>
<proteinExistence type="predicted"/>
<dbReference type="Proteomes" id="UP001239169">
    <property type="component" value="Chromosome"/>
</dbReference>
<keyword evidence="4" id="KW-1185">Reference proteome</keyword>
<keyword evidence="3" id="KW-0328">Glycosyltransferase</keyword>
<dbReference type="Pfam" id="PF00534">
    <property type="entry name" value="Glycos_transf_1"/>
    <property type="match status" value="1"/>
</dbReference>
<feature type="domain" description="Glycosyl transferase family 1" evidence="1">
    <location>
        <begin position="287"/>
        <end position="428"/>
    </location>
</feature>
<feature type="domain" description="Glycosyltransferase subfamily 4-like N-terminal" evidence="2">
    <location>
        <begin position="16"/>
        <end position="138"/>
    </location>
</feature>
<evidence type="ECO:0000259" key="1">
    <source>
        <dbReference type="Pfam" id="PF00534"/>
    </source>
</evidence>
<reference evidence="3 4" key="1">
    <citation type="submission" date="2023-04" db="EMBL/GenBank/DDBJ databases">
        <title>Bacteria Genome Submission.</title>
        <authorList>
            <person name="Isaac P."/>
        </authorList>
    </citation>
    <scope>NUCLEOTIDE SEQUENCE [LARGE SCALE GENOMIC DNA]</scope>
    <source>
        <strain evidence="3 4">SampleS7P1</strain>
    </source>
</reference>
<evidence type="ECO:0000313" key="4">
    <source>
        <dbReference type="Proteomes" id="UP001239169"/>
    </source>
</evidence>
<sequence length="457" mass="53640">MRILHYSLGLPPYRSGGLTKYCTDLMVEQAKSNNKVFLLFPGKMNFIKKDRAKIKFYRDYKNVKVYELVNPLPVPILNGIFNPKLFTKSCDKEVLKTFLENIRIDIVHIHTLMGLYKEFLEVCNELDIKIVFTSHDYFGLCPKVNFINYQGELCEEINFEECSKCNLRADSIKKIKILQSRPYRYIKDKGIIDKLKKYLKSNSNANLQEEKQCIAENTSGIDEYIALNKYYHSMFKYIDRIFFNSEVAKSIYRRYIDIDGVTIPITHGGIKDNRKIRYYNQSEILRLTYLGPYKEYKGFKFLTDVMRELEMEGYNKIILNAYGDTNPTLETPKNMVINGKYNYLYLSSIFENTDMLIVPSIWDETFGFITLESLSYGVPVLVTNKVGSKDLICDSEFTKGEIVNLCKDMVKNRIKKIYKDKSILQNYNHNIVNDDFEYLLDKHCSNVYSEYKKLLEE</sequence>
<dbReference type="EMBL" id="CP124685">
    <property type="protein sequence ID" value="WGX75705.1"/>
    <property type="molecule type" value="Genomic_DNA"/>
</dbReference>
<dbReference type="PANTHER" id="PTHR45947">
    <property type="entry name" value="SULFOQUINOVOSYL TRANSFERASE SQD2"/>
    <property type="match status" value="1"/>
</dbReference>